<proteinExistence type="predicted"/>
<dbReference type="Proteomes" id="UP000265520">
    <property type="component" value="Unassembled WGS sequence"/>
</dbReference>
<dbReference type="AlphaFoldDB" id="A0A392UW15"/>
<keyword evidence="3" id="KW-1185">Reference proteome</keyword>
<organism evidence="2 3">
    <name type="scientific">Trifolium medium</name>
    <dbReference type="NCBI Taxonomy" id="97028"/>
    <lineage>
        <taxon>Eukaryota</taxon>
        <taxon>Viridiplantae</taxon>
        <taxon>Streptophyta</taxon>
        <taxon>Embryophyta</taxon>
        <taxon>Tracheophyta</taxon>
        <taxon>Spermatophyta</taxon>
        <taxon>Magnoliopsida</taxon>
        <taxon>eudicotyledons</taxon>
        <taxon>Gunneridae</taxon>
        <taxon>Pentapetalae</taxon>
        <taxon>rosids</taxon>
        <taxon>fabids</taxon>
        <taxon>Fabales</taxon>
        <taxon>Fabaceae</taxon>
        <taxon>Papilionoideae</taxon>
        <taxon>50 kb inversion clade</taxon>
        <taxon>NPAAA clade</taxon>
        <taxon>Hologalegina</taxon>
        <taxon>IRL clade</taxon>
        <taxon>Trifolieae</taxon>
        <taxon>Trifolium</taxon>
    </lineage>
</organism>
<evidence type="ECO:0000256" key="1">
    <source>
        <dbReference type="SAM" id="MobiDB-lite"/>
    </source>
</evidence>
<evidence type="ECO:0000313" key="3">
    <source>
        <dbReference type="Proteomes" id="UP000265520"/>
    </source>
</evidence>
<feature type="compositionally biased region" description="Basic and acidic residues" evidence="1">
    <location>
        <begin position="12"/>
        <end position="28"/>
    </location>
</feature>
<protein>
    <submittedName>
        <fullName evidence="2">Uncharacterized protein</fullName>
    </submittedName>
</protein>
<dbReference type="EMBL" id="LXQA010986093">
    <property type="protein sequence ID" value="MCI80017.1"/>
    <property type="molecule type" value="Genomic_DNA"/>
</dbReference>
<feature type="non-terminal residue" evidence="2">
    <location>
        <position position="62"/>
    </location>
</feature>
<reference evidence="2 3" key="1">
    <citation type="journal article" date="2018" name="Front. Plant Sci.">
        <title>Red Clover (Trifolium pratense) and Zigzag Clover (T. medium) - A Picture of Genomic Similarities and Differences.</title>
        <authorList>
            <person name="Dluhosova J."/>
            <person name="Istvanek J."/>
            <person name="Nedelnik J."/>
            <person name="Repkova J."/>
        </authorList>
    </citation>
    <scope>NUCLEOTIDE SEQUENCE [LARGE SCALE GENOMIC DNA]</scope>
    <source>
        <strain evidence="3">cv. 10/8</strain>
        <tissue evidence="2">Leaf</tissue>
    </source>
</reference>
<name>A0A392UW15_9FABA</name>
<feature type="region of interest" description="Disordered" evidence="1">
    <location>
        <begin position="1"/>
        <end position="30"/>
    </location>
</feature>
<sequence>MTSVNRQVAPNRAREDRSPNTRRPREEDVNWLGLMISSTQMSRSFFEGRSQGNSRDGAVTNP</sequence>
<feature type="compositionally biased region" description="Polar residues" evidence="1">
    <location>
        <begin position="50"/>
        <end position="62"/>
    </location>
</feature>
<evidence type="ECO:0000313" key="2">
    <source>
        <dbReference type="EMBL" id="MCI80017.1"/>
    </source>
</evidence>
<comment type="caution">
    <text evidence="2">The sequence shown here is derived from an EMBL/GenBank/DDBJ whole genome shotgun (WGS) entry which is preliminary data.</text>
</comment>
<feature type="region of interest" description="Disordered" evidence="1">
    <location>
        <begin position="42"/>
        <end position="62"/>
    </location>
</feature>
<accession>A0A392UW15</accession>